<feature type="region of interest" description="Disordered" evidence="1">
    <location>
        <begin position="198"/>
        <end position="286"/>
    </location>
</feature>
<feature type="compositionally biased region" description="Basic and acidic residues" evidence="1">
    <location>
        <begin position="272"/>
        <end position="286"/>
    </location>
</feature>
<feature type="compositionally biased region" description="Basic and acidic residues" evidence="1">
    <location>
        <begin position="248"/>
        <end position="260"/>
    </location>
</feature>
<dbReference type="Pfam" id="PF25534">
    <property type="entry name" value="DUF7918"/>
    <property type="match status" value="1"/>
</dbReference>
<dbReference type="InterPro" id="IPR057678">
    <property type="entry name" value="DUF7918"/>
</dbReference>
<comment type="caution">
    <text evidence="3">The sequence shown here is derived from an EMBL/GenBank/DDBJ whole genome shotgun (WGS) entry which is preliminary data.</text>
</comment>
<keyword evidence="4" id="KW-1185">Reference proteome</keyword>
<sequence length="286" mass="31725">MNGMSVTMRVDGVELPEFKVERDVEKSKISCWVPSQVDKEFEVIVNSGTRARGPWAADVVADGARAYNAVFLADQSCNVGFFQKSSTVKCPFSFSKLDLVDDDDLLLSAQTTRIGEIEVSCHTVAISNSYLKPDYTNTFADNSKVHEKSKKGLSEHVRLKSEIESTEQCKFFNARDIELLGTFVFRYRSLDYLQTKGIAPDPSQKATVVERRSAPSRNTAVVATSKNTAESGLDLDIKPPLKPGTGESDDKALQRPQARDGHRKAPSKRKKSLEEGPQAKKMKRES</sequence>
<dbReference type="Proteomes" id="UP001213000">
    <property type="component" value="Unassembled WGS sequence"/>
</dbReference>
<proteinExistence type="predicted"/>
<evidence type="ECO:0000313" key="4">
    <source>
        <dbReference type="Proteomes" id="UP001213000"/>
    </source>
</evidence>
<name>A0AAD5VZW9_9AGAR</name>
<dbReference type="PANTHER" id="PTHR36223">
    <property type="entry name" value="BETA-LACTAMASE-TYPE TRANSPEPTIDASE FOLD DOMAIN CONTAINING PROTEIN"/>
    <property type="match status" value="1"/>
</dbReference>
<evidence type="ECO:0000256" key="1">
    <source>
        <dbReference type="SAM" id="MobiDB-lite"/>
    </source>
</evidence>
<feature type="compositionally biased region" description="Polar residues" evidence="1">
    <location>
        <begin position="215"/>
        <end position="230"/>
    </location>
</feature>
<reference evidence="3" key="1">
    <citation type="submission" date="2022-07" db="EMBL/GenBank/DDBJ databases">
        <title>Genome Sequence of Leucocoprinus birnbaumii.</title>
        <authorList>
            <person name="Buettner E."/>
        </authorList>
    </citation>
    <scope>NUCLEOTIDE SEQUENCE</scope>
    <source>
        <strain evidence="3">VT141</strain>
    </source>
</reference>
<dbReference type="AlphaFoldDB" id="A0AAD5VZW9"/>
<gene>
    <name evidence="3" type="ORF">NP233_g3723</name>
</gene>
<feature type="compositionally biased region" description="Basic residues" evidence="1">
    <location>
        <begin position="261"/>
        <end position="271"/>
    </location>
</feature>
<dbReference type="PANTHER" id="PTHR36223:SF1">
    <property type="entry name" value="TRANSCRIPTION ELONGATION FACTOR EAF N-TERMINAL DOMAIN-CONTAINING PROTEIN"/>
    <property type="match status" value="1"/>
</dbReference>
<dbReference type="EMBL" id="JANIEX010000182">
    <property type="protein sequence ID" value="KAJ3571494.1"/>
    <property type="molecule type" value="Genomic_DNA"/>
</dbReference>
<feature type="domain" description="DUF7918" evidence="2">
    <location>
        <begin position="3"/>
        <end position="200"/>
    </location>
</feature>
<organism evidence="3 4">
    <name type="scientific">Leucocoprinus birnbaumii</name>
    <dbReference type="NCBI Taxonomy" id="56174"/>
    <lineage>
        <taxon>Eukaryota</taxon>
        <taxon>Fungi</taxon>
        <taxon>Dikarya</taxon>
        <taxon>Basidiomycota</taxon>
        <taxon>Agaricomycotina</taxon>
        <taxon>Agaricomycetes</taxon>
        <taxon>Agaricomycetidae</taxon>
        <taxon>Agaricales</taxon>
        <taxon>Agaricineae</taxon>
        <taxon>Agaricaceae</taxon>
        <taxon>Leucocoprinus</taxon>
    </lineage>
</organism>
<evidence type="ECO:0000259" key="2">
    <source>
        <dbReference type="Pfam" id="PF25534"/>
    </source>
</evidence>
<protein>
    <recommendedName>
        <fullName evidence="2">DUF7918 domain-containing protein</fullName>
    </recommendedName>
</protein>
<evidence type="ECO:0000313" key="3">
    <source>
        <dbReference type="EMBL" id="KAJ3571494.1"/>
    </source>
</evidence>
<accession>A0AAD5VZW9</accession>